<keyword evidence="8 13" id="KW-0547">Nucleotide-binding</keyword>
<dbReference type="STRING" id="309803.CTN_0975"/>
<evidence type="ECO:0000256" key="6">
    <source>
        <dbReference type="ARBA" id="ARBA00022679"/>
    </source>
</evidence>
<gene>
    <name evidence="17" type="ordered locus">CTN_0975</name>
</gene>
<evidence type="ECO:0000259" key="16">
    <source>
        <dbReference type="PROSITE" id="PS51671"/>
    </source>
</evidence>
<dbReference type="Proteomes" id="UP000000445">
    <property type="component" value="Chromosome"/>
</dbReference>
<dbReference type="EC" id="2.7.2.4" evidence="14"/>
<feature type="binding site" evidence="13">
    <location>
        <position position="80"/>
    </location>
    <ligand>
        <name>substrate</name>
    </ligand>
</feature>
<dbReference type="CDD" id="cd04261">
    <property type="entry name" value="AAK_AKii-LysC-BS"/>
    <property type="match status" value="1"/>
</dbReference>
<dbReference type="GO" id="GO:0009089">
    <property type="term" value="P:lysine biosynthetic process via diaminopimelate"/>
    <property type="evidence" value="ECO:0007669"/>
    <property type="project" value="UniProtKB-UniPathway"/>
</dbReference>
<dbReference type="GO" id="GO:0004072">
    <property type="term" value="F:aspartate kinase activity"/>
    <property type="evidence" value="ECO:0007669"/>
    <property type="project" value="UniProtKB-EC"/>
</dbReference>
<dbReference type="FunFam" id="3.40.1160.10:FF:000002">
    <property type="entry name" value="Aspartokinase"/>
    <property type="match status" value="1"/>
</dbReference>
<dbReference type="UniPathway" id="UPA00050">
    <property type="reaction ID" value="UER00461"/>
</dbReference>
<dbReference type="GO" id="GO:0005524">
    <property type="term" value="F:ATP binding"/>
    <property type="evidence" value="ECO:0007669"/>
    <property type="project" value="UniProtKB-KW"/>
</dbReference>
<dbReference type="GO" id="GO:0009090">
    <property type="term" value="P:homoserine biosynthetic process"/>
    <property type="evidence" value="ECO:0007669"/>
    <property type="project" value="TreeGrafter"/>
</dbReference>
<dbReference type="UniPathway" id="UPA00051">
    <property type="reaction ID" value="UER00462"/>
</dbReference>
<evidence type="ECO:0000313" key="18">
    <source>
        <dbReference type="Proteomes" id="UP000000445"/>
    </source>
</evidence>
<dbReference type="GO" id="GO:0009088">
    <property type="term" value="P:threonine biosynthetic process"/>
    <property type="evidence" value="ECO:0007669"/>
    <property type="project" value="UniProtKB-UniPathway"/>
</dbReference>
<keyword evidence="5 15" id="KW-0028">Amino-acid biosynthesis</keyword>
<dbReference type="Pfam" id="PF00696">
    <property type="entry name" value="AA_kinase"/>
    <property type="match status" value="1"/>
</dbReference>
<dbReference type="InterPro" id="IPR005260">
    <property type="entry name" value="Asp_kin_monofn"/>
</dbReference>
<dbReference type="NCBIfam" id="NF005155">
    <property type="entry name" value="PRK06635.1-4"/>
    <property type="match status" value="1"/>
</dbReference>
<keyword evidence="7" id="KW-0677">Repeat</keyword>
<evidence type="ECO:0000256" key="12">
    <source>
        <dbReference type="ARBA" id="ARBA00047872"/>
    </source>
</evidence>
<evidence type="ECO:0000256" key="10">
    <source>
        <dbReference type="ARBA" id="ARBA00022840"/>
    </source>
</evidence>
<proteinExistence type="inferred from homology"/>
<dbReference type="PROSITE" id="PS51671">
    <property type="entry name" value="ACT"/>
    <property type="match status" value="1"/>
</dbReference>
<dbReference type="NCBIfam" id="TIGR00657">
    <property type="entry name" value="asp_kinases"/>
    <property type="match status" value="1"/>
</dbReference>
<dbReference type="Pfam" id="PF22468">
    <property type="entry name" value="ACT_9"/>
    <property type="match status" value="1"/>
</dbReference>
<keyword evidence="18" id="KW-1185">Reference proteome</keyword>
<evidence type="ECO:0000256" key="3">
    <source>
        <dbReference type="ARBA" id="ARBA00005139"/>
    </source>
</evidence>
<evidence type="ECO:0000256" key="14">
    <source>
        <dbReference type="RuleBase" id="RU003448"/>
    </source>
</evidence>
<keyword evidence="6 14" id="KW-0808">Transferase</keyword>
<comment type="pathway">
    <text evidence="2 15">Amino-acid biosynthesis; L-methionine biosynthesis via de novo pathway; L-homoserine from L-aspartate: step 1/3.</text>
</comment>
<dbReference type="PANTHER" id="PTHR21499">
    <property type="entry name" value="ASPARTATE KINASE"/>
    <property type="match status" value="1"/>
</dbReference>
<feature type="binding site" evidence="13">
    <location>
        <position position="189"/>
    </location>
    <ligand>
        <name>ATP</name>
        <dbReference type="ChEBI" id="CHEBI:30616"/>
    </ligand>
</feature>
<sequence length="409" mass="44679">MTEVVEMKLVVQKYGGSSVATPERIKNVAMRIKKKVEEGFKVVVVVSAMGKTTDELIKLAKEVSPKPDARELDMLLATGEQVSAALLSMALKDLGVKAKSLNAFQVRIKTTPHHTSARIMDIDDSVIMENLKEHDALVVTGFQGVNERGDLTTLGRGGSDTSAVALAAKLRVPCEIYSDVDGIYTCDPRLIPGAKKLKYITYDEALELTALGAKVLHSRSVEIAKKYRIPVYCASSFVEEEGTMVVERLPEWLEEPVVTGATISHGQIKVSISFLPKEAEYITAIFEEVGKRSLNVDMISLVPSNGKVFLSFTILEDHKDDLDEALRNALKNVEGWKSSYEEGFAKLSIVGVGMRTSPGVAARFFSALKRVGVTPELVTTSEIKISCLVPEKDAEKALKAVVDEFDLAE</sequence>
<feature type="binding site" evidence="13">
    <location>
        <begin position="214"/>
        <end position="215"/>
    </location>
    <ligand>
        <name>ATP</name>
        <dbReference type="ChEBI" id="CHEBI:30616"/>
    </ligand>
</feature>
<dbReference type="InterPro" id="IPR001048">
    <property type="entry name" value="Asp/Glu/Uridylate_kinase"/>
</dbReference>
<comment type="pathway">
    <text evidence="3 15">Amino-acid biosynthesis; L-threonine biosynthesis; L-threonine from L-aspartate: step 1/5.</text>
</comment>
<evidence type="ECO:0000256" key="4">
    <source>
        <dbReference type="ARBA" id="ARBA00010122"/>
    </source>
</evidence>
<keyword evidence="9 14" id="KW-0418">Kinase</keyword>
<dbReference type="AlphaFoldDB" id="B9K868"/>
<dbReference type="InterPro" id="IPR001341">
    <property type="entry name" value="Asp_kinase"/>
</dbReference>
<keyword evidence="10 13" id="KW-0067">ATP-binding</keyword>
<evidence type="ECO:0000256" key="15">
    <source>
        <dbReference type="RuleBase" id="RU004249"/>
    </source>
</evidence>
<dbReference type="PIRSF" id="PIRSF000726">
    <property type="entry name" value="Asp_kin"/>
    <property type="match status" value="1"/>
</dbReference>
<evidence type="ECO:0000256" key="2">
    <source>
        <dbReference type="ARBA" id="ARBA00004986"/>
    </source>
</evidence>
<dbReference type="CDD" id="cd04923">
    <property type="entry name" value="ACT_AK-LysC-DapG-like_2"/>
    <property type="match status" value="1"/>
</dbReference>
<feature type="binding site" evidence="13">
    <location>
        <position position="184"/>
    </location>
    <ligand>
        <name>ATP</name>
        <dbReference type="ChEBI" id="CHEBI:30616"/>
    </ligand>
</feature>
<dbReference type="EMBL" id="CP000916">
    <property type="protein sequence ID" value="ACM23151.1"/>
    <property type="molecule type" value="Genomic_DNA"/>
</dbReference>
<evidence type="ECO:0000256" key="8">
    <source>
        <dbReference type="ARBA" id="ARBA00022741"/>
    </source>
</evidence>
<evidence type="ECO:0000256" key="1">
    <source>
        <dbReference type="ARBA" id="ARBA00004766"/>
    </source>
</evidence>
<evidence type="ECO:0000313" key="17">
    <source>
        <dbReference type="EMBL" id="ACM23151.1"/>
    </source>
</evidence>
<evidence type="ECO:0000256" key="9">
    <source>
        <dbReference type="ARBA" id="ARBA00022777"/>
    </source>
</evidence>
<evidence type="ECO:0000256" key="7">
    <source>
        <dbReference type="ARBA" id="ARBA00022737"/>
    </source>
</evidence>
<dbReference type="PROSITE" id="PS00324">
    <property type="entry name" value="ASPARTOKINASE"/>
    <property type="match status" value="1"/>
</dbReference>
<dbReference type="InterPro" id="IPR018042">
    <property type="entry name" value="Aspartate_kinase_CS"/>
</dbReference>
<dbReference type="Gene3D" id="3.30.2130.10">
    <property type="entry name" value="VC0802-like"/>
    <property type="match status" value="1"/>
</dbReference>
<dbReference type="NCBIfam" id="NF005154">
    <property type="entry name" value="PRK06635.1-2"/>
    <property type="match status" value="1"/>
</dbReference>
<dbReference type="InterPro" id="IPR054352">
    <property type="entry name" value="ACT_Aspartokinase"/>
</dbReference>
<dbReference type="CDD" id="cd04891">
    <property type="entry name" value="ACT_AK-LysC-DapG-like_1"/>
    <property type="match status" value="1"/>
</dbReference>
<dbReference type="SUPFAM" id="SSF55021">
    <property type="entry name" value="ACT-like"/>
    <property type="match status" value="2"/>
</dbReference>
<feature type="domain" description="ACT" evidence="16">
    <location>
        <begin position="270"/>
        <end position="352"/>
    </location>
</feature>
<dbReference type="UniPathway" id="UPA00034">
    <property type="reaction ID" value="UER00015"/>
</dbReference>
<comment type="pathway">
    <text evidence="1 15">Amino-acid biosynthesis; L-lysine biosynthesis via DAP pathway; (S)-tetrahydrodipicolinate from L-aspartate: step 1/4.</text>
</comment>
<keyword evidence="11" id="KW-0457">Lysine biosynthesis</keyword>
<accession>B9K868</accession>
<feature type="binding site" evidence="13">
    <location>
        <begin position="13"/>
        <end position="16"/>
    </location>
    <ligand>
        <name>ATP</name>
        <dbReference type="ChEBI" id="CHEBI:30616"/>
    </ligand>
</feature>
<evidence type="ECO:0000256" key="5">
    <source>
        <dbReference type="ARBA" id="ARBA00022605"/>
    </source>
</evidence>
<dbReference type="PANTHER" id="PTHR21499:SF3">
    <property type="entry name" value="ASPARTOKINASE"/>
    <property type="match status" value="1"/>
</dbReference>
<dbReference type="HOGENOM" id="CLU_009116_3_2_0"/>
<dbReference type="InterPro" id="IPR045865">
    <property type="entry name" value="ACT-like_dom_sf"/>
</dbReference>
<dbReference type="InterPro" id="IPR036393">
    <property type="entry name" value="AceGlu_kinase-like_sf"/>
</dbReference>
<evidence type="ECO:0000256" key="11">
    <source>
        <dbReference type="ARBA" id="ARBA00023154"/>
    </source>
</evidence>
<dbReference type="SUPFAM" id="SSF53633">
    <property type="entry name" value="Carbamate kinase-like"/>
    <property type="match status" value="1"/>
</dbReference>
<dbReference type="Gene3D" id="3.40.1160.10">
    <property type="entry name" value="Acetylglutamate kinase-like"/>
    <property type="match status" value="1"/>
</dbReference>
<name>B9K868_THENN</name>
<evidence type="ECO:0000256" key="13">
    <source>
        <dbReference type="PIRSR" id="PIRSR000726-1"/>
    </source>
</evidence>
<dbReference type="FunFam" id="3.30.2130.10:FF:000001">
    <property type="entry name" value="Bifunctional aspartokinase/homoserine dehydrogenase"/>
    <property type="match status" value="1"/>
</dbReference>
<comment type="similarity">
    <text evidence="4 14">Belongs to the aspartokinase family.</text>
</comment>
<feature type="binding site" evidence="13">
    <location>
        <position position="53"/>
    </location>
    <ligand>
        <name>substrate</name>
    </ligand>
</feature>
<dbReference type="GO" id="GO:0005829">
    <property type="term" value="C:cytosol"/>
    <property type="evidence" value="ECO:0007669"/>
    <property type="project" value="TreeGrafter"/>
</dbReference>
<dbReference type="InterPro" id="IPR002912">
    <property type="entry name" value="ACT_dom"/>
</dbReference>
<dbReference type="eggNOG" id="COG0527">
    <property type="taxonomic scope" value="Bacteria"/>
</dbReference>
<protein>
    <recommendedName>
        <fullName evidence="14">Aspartokinase</fullName>
        <ecNumber evidence="14">2.7.2.4</ecNumber>
    </recommendedName>
</protein>
<organism evidence="17 18">
    <name type="scientific">Thermotoga neapolitana (strain ATCC 49049 / DSM 4359 / NBRC 107923 / NS-E)</name>
    <dbReference type="NCBI Taxonomy" id="309803"/>
    <lineage>
        <taxon>Bacteria</taxon>
        <taxon>Thermotogati</taxon>
        <taxon>Thermotogota</taxon>
        <taxon>Thermotogae</taxon>
        <taxon>Thermotogales</taxon>
        <taxon>Thermotogaceae</taxon>
        <taxon>Thermotoga</taxon>
    </lineage>
</organism>
<dbReference type="KEGG" id="tna:CTN_0975"/>
<dbReference type="InterPro" id="IPR041740">
    <property type="entry name" value="AKii-LysC-BS"/>
</dbReference>
<reference evidence="17 18" key="1">
    <citation type="journal article" date="2009" name="Biosci. Biotechnol. Biochem.">
        <title>WeGAS: a web-based microbial genome annotation system.</title>
        <authorList>
            <person name="Lee D."/>
            <person name="Seo H."/>
            <person name="Park C."/>
            <person name="Park K."/>
        </authorList>
    </citation>
    <scope>NUCLEOTIDE SEQUENCE [LARGE SCALE GENOMIC DNA]</scope>
    <source>
        <strain evidence="18">ATCC 49049 / DSM 4359 / NBRC 107923 / NS-E</strain>
    </source>
</reference>
<comment type="catalytic activity">
    <reaction evidence="12 14">
        <text>L-aspartate + ATP = 4-phospho-L-aspartate + ADP</text>
        <dbReference type="Rhea" id="RHEA:23776"/>
        <dbReference type="ChEBI" id="CHEBI:29991"/>
        <dbReference type="ChEBI" id="CHEBI:30616"/>
        <dbReference type="ChEBI" id="CHEBI:57535"/>
        <dbReference type="ChEBI" id="CHEBI:456216"/>
        <dbReference type="EC" id="2.7.2.4"/>
    </reaction>
</comment>